<dbReference type="GO" id="GO:0016020">
    <property type="term" value="C:membrane"/>
    <property type="evidence" value="ECO:0007669"/>
    <property type="project" value="GOC"/>
</dbReference>
<dbReference type="PANTHER" id="PTHR31302:SF31">
    <property type="entry name" value="PHOSPHODIESTERASE YAEI"/>
    <property type="match status" value="1"/>
</dbReference>
<dbReference type="Gene3D" id="3.60.21.10">
    <property type="match status" value="1"/>
</dbReference>
<dbReference type="Pfam" id="PF00149">
    <property type="entry name" value="Metallophos"/>
    <property type="match status" value="1"/>
</dbReference>
<gene>
    <name evidence="4" type="ORF">SBA1_500016</name>
</gene>
<name>A0A2U3KW20_9BACT</name>
<feature type="domain" description="Calcineurin-like phosphoesterase" evidence="3">
    <location>
        <begin position="55"/>
        <end position="228"/>
    </location>
</feature>
<evidence type="ECO:0000256" key="1">
    <source>
        <dbReference type="ARBA" id="ARBA00022723"/>
    </source>
</evidence>
<sequence length="291" mass="31491">MVFLPTNRRKFIQIVAAAGVGAIAVDSTLIEPNRPRVVRREIALKRWPAHLEGFTIALLSDFHYDPYFSGHPLHASIGLVNGLHPDLIVLTGDFVSAPLFSDSEKADQKAASAAEPCARLLRQMQAPHGLWAVLGNHDVATNPNEVTSALQNQGIGVLANQSAPIEANGARFWLAGVNDVLARASDLDAALRPVPGDEATILLAHEPDYADDVSHYPVDMQLSGHSHGGQVRLPLVGPLYLPRLARKYVWGLYRVGPLTLYTNPGLGTLGVPIRWNCPPEITLLTLRRASG</sequence>
<dbReference type="GO" id="GO:0046872">
    <property type="term" value="F:metal ion binding"/>
    <property type="evidence" value="ECO:0007669"/>
    <property type="project" value="UniProtKB-KW"/>
</dbReference>
<dbReference type="SUPFAM" id="SSF56300">
    <property type="entry name" value="Metallo-dependent phosphatases"/>
    <property type="match status" value="1"/>
</dbReference>
<keyword evidence="1" id="KW-0479">Metal-binding</keyword>
<reference evidence="5" key="1">
    <citation type="submission" date="2018-02" db="EMBL/GenBank/DDBJ databases">
        <authorList>
            <person name="Hausmann B."/>
        </authorList>
    </citation>
    <scope>NUCLEOTIDE SEQUENCE [LARGE SCALE GENOMIC DNA]</scope>
    <source>
        <strain evidence="5">Peat soil MAG SbA1</strain>
    </source>
</reference>
<dbReference type="GO" id="GO:0008758">
    <property type="term" value="F:UDP-2,3-diacylglucosamine hydrolase activity"/>
    <property type="evidence" value="ECO:0007669"/>
    <property type="project" value="TreeGrafter"/>
</dbReference>
<dbReference type="InterPro" id="IPR004843">
    <property type="entry name" value="Calcineurin-like_PHP"/>
</dbReference>
<dbReference type="AlphaFoldDB" id="A0A2U3KW20"/>
<evidence type="ECO:0000313" key="4">
    <source>
        <dbReference type="EMBL" id="SPF43865.1"/>
    </source>
</evidence>
<keyword evidence="2" id="KW-0378">Hydrolase</keyword>
<proteinExistence type="predicted"/>
<dbReference type="CDD" id="cd07385">
    <property type="entry name" value="MPP_YkuE_C"/>
    <property type="match status" value="1"/>
</dbReference>
<organism evidence="4 5">
    <name type="scientific">Candidatus Sulfotelmatobacter kueseliae</name>
    <dbReference type="NCBI Taxonomy" id="2042962"/>
    <lineage>
        <taxon>Bacteria</taxon>
        <taxon>Pseudomonadati</taxon>
        <taxon>Acidobacteriota</taxon>
        <taxon>Terriglobia</taxon>
        <taxon>Terriglobales</taxon>
        <taxon>Candidatus Korobacteraceae</taxon>
        <taxon>Candidatus Sulfotelmatobacter</taxon>
    </lineage>
</organism>
<evidence type="ECO:0000259" key="3">
    <source>
        <dbReference type="Pfam" id="PF00149"/>
    </source>
</evidence>
<protein>
    <submittedName>
        <fullName evidence="4">Metallophosphoesterase</fullName>
    </submittedName>
</protein>
<evidence type="ECO:0000313" key="5">
    <source>
        <dbReference type="Proteomes" id="UP000238701"/>
    </source>
</evidence>
<dbReference type="EMBL" id="OMOD01000145">
    <property type="protein sequence ID" value="SPF43865.1"/>
    <property type="molecule type" value="Genomic_DNA"/>
</dbReference>
<dbReference type="OrthoDB" id="9780884at2"/>
<accession>A0A2U3KW20</accession>
<dbReference type="InterPro" id="IPR029052">
    <property type="entry name" value="Metallo-depent_PP-like"/>
</dbReference>
<dbReference type="PANTHER" id="PTHR31302">
    <property type="entry name" value="TRANSMEMBRANE PROTEIN WITH METALLOPHOSPHOESTERASE DOMAIN-RELATED"/>
    <property type="match status" value="1"/>
</dbReference>
<evidence type="ECO:0000256" key="2">
    <source>
        <dbReference type="ARBA" id="ARBA00022801"/>
    </source>
</evidence>
<dbReference type="InterPro" id="IPR051158">
    <property type="entry name" value="Metallophosphoesterase_sf"/>
</dbReference>
<dbReference type="Proteomes" id="UP000238701">
    <property type="component" value="Unassembled WGS sequence"/>
</dbReference>
<dbReference type="GO" id="GO:0009245">
    <property type="term" value="P:lipid A biosynthetic process"/>
    <property type="evidence" value="ECO:0007669"/>
    <property type="project" value="TreeGrafter"/>
</dbReference>